<organism evidence="1">
    <name type="scientific">Arundo donax</name>
    <name type="common">Giant reed</name>
    <name type="synonym">Donax arundinaceus</name>
    <dbReference type="NCBI Taxonomy" id="35708"/>
    <lineage>
        <taxon>Eukaryota</taxon>
        <taxon>Viridiplantae</taxon>
        <taxon>Streptophyta</taxon>
        <taxon>Embryophyta</taxon>
        <taxon>Tracheophyta</taxon>
        <taxon>Spermatophyta</taxon>
        <taxon>Magnoliopsida</taxon>
        <taxon>Liliopsida</taxon>
        <taxon>Poales</taxon>
        <taxon>Poaceae</taxon>
        <taxon>PACMAD clade</taxon>
        <taxon>Arundinoideae</taxon>
        <taxon>Arundineae</taxon>
        <taxon>Arundo</taxon>
    </lineage>
</organism>
<name>A0A0A8XXJ6_ARUDO</name>
<proteinExistence type="predicted"/>
<evidence type="ECO:0000313" key="1">
    <source>
        <dbReference type="EMBL" id="JAD16437.1"/>
    </source>
</evidence>
<protein>
    <submittedName>
        <fullName evidence="1">Uncharacterized protein</fullName>
    </submittedName>
</protein>
<reference evidence="1" key="1">
    <citation type="submission" date="2014-09" db="EMBL/GenBank/DDBJ databases">
        <authorList>
            <person name="Magalhaes I.L.F."/>
            <person name="Oliveira U."/>
            <person name="Santos F.R."/>
            <person name="Vidigal T.H.D.A."/>
            <person name="Brescovit A.D."/>
            <person name="Santos A.J."/>
        </authorList>
    </citation>
    <scope>NUCLEOTIDE SEQUENCE</scope>
    <source>
        <tissue evidence="1">Shoot tissue taken approximately 20 cm above the soil surface</tissue>
    </source>
</reference>
<reference evidence="1" key="2">
    <citation type="journal article" date="2015" name="Data Brief">
        <title>Shoot transcriptome of the giant reed, Arundo donax.</title>
        <authorList>
            <person name="Barrero R.A."/>
            <person name="Guerrero F.D."/>
            <person name="Moolhuijzen P."/>
            <person name="Goolsby J.A."/>
            <person name="Tidwell J."/>
            <person name="Bellgard S.E."/>
            <person name="Bellgard M.I."/>
        </authorList>
    </citation>
    <scope>NUCLEOTIDE SEQUENCE</scope>
    <source>
        <tissue evidence="1">Shoot tissue taken approximately 20 cm above the soil surface</tissue>
    </source>
</reference>
<sequence>MAKQLRSPVKLPLEMECVNGPTLSSNQYGSPKMKRQKNLRIVSAGLLFPWDQQKLVFLGKFS</sequence>
<accession>A0A0A8XXJ6</accession>
<dbReference type="EMBL" id="GBRH01281458">
    <property type="protein sequence ID" value="JAD16437.1"/>
    <property type="molecule type" value="Transcribed_RNA"/>
</dbReference>
<dbReference type="AlphaFoldDB" id="A0A0A8XXJ6"/>